<sequence>MSEPTAADSLRYAGKMARQLLFPFGFKKWLGAYLGLNGLTGNKADPLIVELRRLQNYYRGTSLLAKAGLLFVVLGFFLPFTVVFVGLEGFFVLLAGYIVAMLLLSLAGIVLEVVLDPIFALRYEDKVSFRKAAGEFFTLLGRKTGLIGGYMLIKLIIDMFLVTAVLAMFIPALISAMAVMLYVIDAVQAGVDVRSTATWGLSGVLVLGLLGFTATILITIVASAFYGYYTEHAVRLIRA</sequence>
<name>Q0W356_METAR</name>
<feature type="transmembrane region" description="Helical" evidence="1">
    <location>
        <begin position="204"/>
        <end position="229"/>
    </location>
</feature>
<proteinExistence type="predicted"/>
<evidence type="ECO:0000313" key="2">
    <source>
        <dbReference type="EMBL" id="CAJ37187.1"/>
    </source>
</evidence>
<evidence type="ECO:0000313" key="3">
    <source>
        <dbReference type="Proteomes" id="UP000000663"/>
    </source>
</evidence>
<feature type="transmembrane region" description="Helical" evidence="1">
    <location>
        <begin position="63"/>
        <end position="84"/>
    </location>
</feature>
<protein>
    <submittedName>
        <fullName evidence="2">Uncharacterized protein</fullName>
    </submittedName>
</protein>
<keyword evidence="1" id="KW-1133">Transmembrane helix</keyword>
<keyword evidence="1" id="KW-0472">Membrane</keyword>
<feature type="transmembrane region" description="Helical" evidence="1">
    <location>
        <begin position="160"/>
        <end position="184"/>
    </location>
</feature>
<dbReference type="KEGG" id="rci:RCIX2042"/>
<organism evidence="2 3">
    <name type="scientific">Methanocella arvoryzae (strain DSM 22066 / NBRC 105507 / MRE50)</name>
    <dbReference type="NCBI Taxonomy" id="351160"/>
    <lineage>
        <taxon>Archaea</taxon>
        <taxon>Methanobacteriati</taxon>
        <taxon>Methanobacteriota</taxon>
        <taxon>Stenosarchaea group</taxon>
        <taxon>Methanomicrobia</taxon>
        <taxon>Methanocellales</taxon>
        <taxon>Methanocellaceae</taxon>
        <taxon>Methanocella</taxon>
    </lineage>
</organism>
<dbReference type="RefSeq" id="WP_012035387.1">
    <property type="nucleotide sequence ID" value="NC_009464.1"/>
</dbReference>
<evidence type="ECO:0000256" key="1">
    <source>
        <dbReference type="SAM" id="Phobius"/>
    </source>
</evidence>
<keyword evidence="1" id="KW-0812">Transmembrane</keyword>
<dbReference type="eggNOG" id="arCOG11673">
    <property type="taxonomic scope" value="Archaea"/>
</dbReference>
<dbReference type="STRING" id="351160.RCIX2042"/>
<dbReference type="OrthoDB" id="385436at2157"/>
<accession>Q0W356</accession>
<feature type="transmembrane region" description="Helical" evidence="1">
    <location>
        <begin position="90"/>
        <end position="115"/>
    </location>
</feature>
<keyword evidence="3" id="KW-1185">Reference proteome</keyword>
<dbReference type="AlphaFoldDB" id="Q0W356"/>
<dbReference type="GeneID" id="5145452"/>
<gene>
    <name evidence="2" type="ORF">RCIX2042</name>
</gene>
<reference evidence="2 3" key="1">
    <citation type="journal article" date="2006" name="Science">
        <title>Genome of rice cluster I archaea -- the key methane producers in the rice rhizosphere.</title>
        <authorList>
            <person name="Erkel C."/>
            <person name="Kube M."/>
            <person name="Reinhardt R."/>
            <person name="Liesack W."/>
        </authorList>
    </citation>
    <scope>NUCLEOTIDE SEQUENCE [LARGE SCALE GENOMIC DNA]</scope>
    <source>
        <strain evidence="3">DSM 22066 / NBRC 105507 / MRE50</strain>
    </source>
</reference>
<dbReference type="EMBL" id="AM114193">
    <property type="protein sequence ID" value="CAJ37187.1"/>
    <property type="molecule type" value="Genomic_DNA"/>
</dbReference>
<dbReference type="Proteomes" id="UP000000663">
    <property type="component" value="Chromosome"/>
</dbReference>